<reference evidence="1 2" key="1">
    <citation type="journal article" date="2023" name="Sci. Data">
        <title>Genome assembly of the Korean intertidal mud-creeper Batillaria attramentaria.</title>
        <authorList>
            <person name="Patra A.K."/>
            <person name="Ho P.T."/>
            <person name="Jun S."/>
            <person name="Lee S.J."/>
            <person name="Kim Y."/>
            <person name="Won Y.J."/>
        </authorList>
    </citation>
    <scope>NUCLEOTIDE SEQUENCE [LARGE SCALE GENOMIC DNA]</scope>
    <source>
        <strain evidence="1">Wonlab-2016</strain>
    </source>
</reference>
<gene>
    <name evidence="1" type="ORF">BaRGS_00003123</name>
</gene>
<protein>
    <submittedName>
        <fullName evidence="1">Uncharacterized protein</fullName>
    </submittedName>
</protein>
<dbReference type="Proteomes" id="UP001519460">
    <property type="component" value="Unassembled WGS sequence"/>
</dbReference>
<organism evidence="1 2">
    <name type="scientific">Batillaria attramentaria</name>
    <dbReference type="NCBI Taxonomy" id="370345"/>
    <lineage>
        <taxon>Eukaryota</taxon>
        <taxon>Metazoa</taxon>
        <taxon>Spiralia</taxon>
        <taxon>Lophotrochozoa</taxon>
        <taxon>Mollusca</taxon>
        <taxon>Gastropoda</taxon>
        <taxon>Caenogastropoda</taxon>
        <taxon>Sorbeoconcha</taxon>
        <taxon>Cerithioidea</taxon>
        <taxon>Batillariidae</taxon>
        <taxon>Batillaria</taxon>
    </lineage>
</organism>
<proteinExistence type="predicted"/>
<dbReference type="AlphaFoldDB" id="A0ABD0M2M0"/>
<keyword evidence="2" id="KW-1185">Reference proteome</keyword>
<sequence length="93" mass="10474">MPSATVPDIFSHRSMHTFAYSWAQYGAMHRLFTITQIHKLNDAIYAYRDGDSSWLTQSRLTRNGNRTAAAGLNTSRLKIHRDATSSSADKATR</sequence>
<dbReference type="EMBL" id="JACVVK020000009">
    <property type="protein sequence ID" value="KAK7505852.1"/>
    <property type="molecule type" value="Genomic_DNA"/>
</dbReference>
<name>A0ABD0M2M0_9CAEN</name>
<evidence type="ECO:0000313" key="1">
    <source>
        <dbReference type="EMBL" id="KAK7505852.1"/>
    </source>
</evidence>
<comment type="caution">
    <text evidence="1">The sequence shown here is derived from an EMBL/GenBank/DDBJ whole genome shotgun (WGS) entry which is preliminary data.</text>
</comment>
<evidence type="ECO:0000313" key="2">
    <source>
        <dbReference type="Proteomes" id="UP001519460"/>
    </source>
</evidence>
<accession>A0ABD0M2M0</accession>